<sequence length="248" mass="25742">MRYRDKLVIVTGAASGIGRATAQRLAAEGAQLVLGDINEAGARSLADSLDTQFTPLVIGFDAGDPASCRTFIATAAEKAGRIDMLCNVAGIMDWGPLPMFSEERWERMMRVNLSSIFYLCQSAMPHLVATKGNIVNISSAAGLVGIAYTTAYCAAKHGVIGLTKSLAIEYASAGVRVNAICPTGVRTPMTTGILPEGVDISLLMRNASKMGDLIEADEVAGAIAYLGSADARTVSGIALPVDGAQTAG</sequence>
<dbReference type="InterPro" id="IPR002347">
    <property type="entry name" value="SDR_fam"/>
</dbReference>
<organism evidence="1 2">
    <name type="scientific">Sphingobium agri</name>
    <dbReference type="NCBI Taxonomy" id="2933566"/>
    <lineage>
        <taxon>Bacteria</taxon>
        <taxon>Pseudomonadati</taxon>
        <taxon>Pseudomonadota</taxon>
        <taxon>Alphaproteobacteria</taxon>
        <taxon>Sphingomonadales</taxon>
        <taxon>Sphingomonadaceae</taxon>
        <taxon>Sphingobium</taxon>
    </lineage>
</organism>
<dbReference type="PANTHER" id="PTHR43975:SF2">
    <property type="entry name" value="EG:BACR7A4.14 PROTEIN-RELATED"/>
    <property type="match status" value="1"/>
</dbReference>
<dbReference type="PROSITE" id="PS00061">
    <property type="entry name" value="ADH_SHORT"/>
    <property type="match status" value="1"/>
</dbReference>
<dbReference type="SUPFAM" id="SSF51735">
    <property type="entry name" value="NAD(P)-binding Rossmann-fold domains"/>
    <property type="match status" value="1"/>
</dbReference>
<evidence type="ECO:0000313" key="1">
    <source>
        <dbReference type="EMBL" id="MCK0530099.1"/>
    </source>
</evidence>
<reference evidence="1 2" key="1">
    <citation type="submission" date="2022-04" db="EMBL/GenBank/DDBJ databases">
        <authorList>
            <person name="Huq M.A."/>
        </authorList>
    </citation>
    <scope>NUCLEOTIDE SEQUENCE [LARGE SCALE GENOMIC DNA]</scope>
    <source>
        <strain evidence="1 2">MAH-33</strain>
    </source>
</reference>
<dbReference type="EMBL" id="JALKHS010000003">
    <property type="protein sequence ID" value="MCK0530099.1"/>
    <property type="molecule type" value="Genomic_DNA"/>
</dbReference>
<comment type="caution">
    <text evidence="1">The sequence shown here is derived from an EMBL/GenBank/DDBJ whole genome shotgun (WGS) entry which is preliminary data.</text>
</comment>
<dbReference type="RefSeq" id="WP_247229544.1">
    <property type="nucleotide sequence ID" value="NZ_JALKHS010000003.1"/>
</dbReference>
<dbReference type="PRINTS" id="PR00081">
    <property type="entry name" value="GDHRDH"/>
</dbReference>
<dbReference type="InterPro" id="IPR036291">
    <property type="entry name" value="NAD(P)-bd_dom_sf"/>
</dbReference>
<dbReference type="Pfam" id="PF13561">
    <property type="entry name" value="adh_short_C2"/>
    <property type="match status" value="1"/>
</dbReference>
<dbReference type="PRINTS" id="PR00080">
    <property type="entry name" value="SDRFAMILY"/>
</dbReference>
<dbReference type="InterPro" id="IPR020904">
    <property type="entry name" value="Sc_DH/Rdtase_CS"/>
</dbReference>
<evidence type="ECO:0000313" key="2">
    <source>
        <dbReference type="Proteomes" id="UP001203512"/>
    </source>
</evidence>
<name>A0ABT0DST2_9SPHN</name>
<dbReference type="CDD" id="cd05233">
    <property type="entry name" value="SDR_c"/>
    <property type="match status" value="1"/>
</dbReference>
<protein>
    <submittedName>
        <fullName evidence="1">SDR family oxidoreductase</fullName>
    </submittedName>
</protein>
<dbReference type="PANTHER" id="PTHR43975">
    <property type="entry name" value="ZGC:101858"/>
    <property type="match status" value="1"/>
</dbReference>
<gene>
    <name evidence="1" type="ORF">MU848_00710</name>
</gene>
<proteinExistence type="predicted"/>
<dbReference type="Proteomes" id="UP001203512">
    <property type="component" value="Unassembled WGS sequence"/>
</dbReference>
<accession>A0ABT0DST2</accession>
<dbReference type="Gene3D" id="3.40.50.720">
    <property type="entry name" value="NAD(P)-binding Rossmann-like Domain"/>
    <property type="match status" value="1"/>
</dbReference>
<keyword evidence="2" id="KW-1185">Reference proteome</keyword>